<evidence type="ECO:0000313" key="1">
    <source>
        <dbReference type="EMBL" id="KAH9310960.1"/>
    </source>
</evidence>
<reference evidence="1 2" key="1">
    <citation type="journal article" date="2021" name="Nat. Plants">
        <title>The Taxus genome provides insights into paclitaxel biosynthesis.</title>
        <authorList>
            <person name="Xiong X."/>
            <person name="Gou J."/>
            <person name="Liao Q."/>
            <person name="Li Y."/>
            <person name="Zhou Q."/>
            <person name="Bi G."/>
            <person name="Li C."/>
            <person name="Du R."/>
            <person name="Wang X."/>
            <person name="Sun T."/>
            <person name="Guo L."/>
            <person name="Liang H."/>
            <person name="Lu P."/>
            <person name="Wu Y."/>
            <person name="Zhang Z."/>
            <person name="Ro D.K."/>
            <person name="Shang Y."/>
            <person name="Huang S."/>
            <person name="Yan J."/>
        </authorList>
    </citation>
    <scope>NUCLEOTIDE SEQUENCE [LARGE SCALE GENOMIC DNA]</scope>
    <source>
        <strain evidence="1">Ta-2019</strain>
    </source>
</reference>
<keyword evidence="2" id="KW-1185">Reference proteome</keyword>
<dbReference type="EMBL" id="JAHRHJ020000006">
    <property type="protein sequence ID" value="KAH9310960.1"/>
    <property type="molecule type" value="Genomic_DNA"/>
</dbReference>
<evidence type="ECO:0000313" key="2">
    <source>
        <dbReference type="Proteomes" id="UP000824469"/>
    </source>
</evidence>
<gene>
    <name evidence="1" type="ORF">KI387_025995</name>
</gene>
<protein>
    <submittedName>
        <fullName evidence="1">Uncharacterized protein</fullName>
    </submittedName>
</protein>
<feature type="non-terminal residue" evidence="1">
    <location>
        <position position="1"/>
    </location>
</feature>
<name>A0AA38FVT8_TAXCH</name>
<organism evidence="1 2">
    <name type="scientific">Taxus chinensis</name>
    <name type="common">Chinese yew</name>
    <name type="synonym">Taxus wallichiana var. chinensis</name>
    <dbReference type="NCBI Taxonomy" id="29808"/>
    <lineage>
        <taxon>Eukaryota</taxon>
        <taxon>Viridiplantae</taxon>
        <taxon>Streptophyta</taxon>
        <taxon>Embryophyta</taxon>
        <taxon>Tracheophyta</taxon>
        <taxon>Spermatophyta</taxon>
        <taxon>Pinopsida</taxon>
        <taxon>Pinidae</taxon>
        <taxon>Conifers II</taxon>
        <taxon>Cupressales</taxon>
        <taxon>Taxaceae</taxon>
        <taxon>Taxus</taxon>
    </lineage>
</organism>
<accession>A0AA38FVT8</accession>
<proteinExistence type="predicted"/>
<comment type="caution">
    <text evidence="1">The sequence shown here is derived from an EMBL/GenBank/DDBJ whole genome shotgun (WGS) entry which is preliminary data.</text>
</comment>
<dbReference type="AlphaFoldDB" id="A0AA38FVT8"/>
<dbReference type="Proteomes" id="UP000824469">
    <property type="component" value="Unassembled WGS sequence"/>
</dbReference>
<sequence length="128" mass="13709">PDNVSQVSGVPMEEMAPAMVLGSFQTQAPIPALILLVSVPVEGHKELIGFGETFLLEGPSPVLVRPKRRFSSPFFELVLAGSFWRLRMSVVGMRGCGIFLSFVLDRGGPRSVGLPAKGLLVLASKVAF</sequence>